<dbReference type="InterPro" id="IPR019166">
    <property type="entry name" value="MIC26/MIC27"/>
</dbReference>
<dbReference type="Pfam" id="PF09769">
    <property type="entry name" value="ApoO"/>
    <property type="match status" value="1"/>
</dbReference>
<dbReference type="GO" id="GO:0044284">
    <property type="term" value="C:mitochondrial crista junction"/>
    <property type="evidence" value="ECO:0007669"/>
    <property type="project" value="TreeGrafter"/>
</dbReference>
<evidence type="ECO:0000256" key="1">
    <source>
        <dbReference type="RuleBase" id="RU363021"/>
    </source>
</evidence>
<evidence type="ECO:0000313" key="4">
    <source>
        <dbReference type="Proteomes" id="UP000308133"/>
    </source>
</evidence>
<organism evidence="3 4">
    <name type="scientific">Elsinoe australis</name>
    <dbReference type="NCBI Taxonomy" id="40998"/>
    <lineage>
        <taxon>Eukaryota</taxon>
        <taxon>Fungi</taxon>
        <taxon>Dikarya</taxon>
        <taxon>Ascomycota</taxon>
        <taxon>Pezizomycotina</taxon>
        <taxon>Dothideomycetes</taxon>
        <taxon>Dothideomycetidae</taxon>
        <taxon>Myriangiales</taxon>
        <taxon>Elsinoaceae</taxon>
        <taxon>Elsinoe</taxon>
    </lineage>
</organism>
<name>A0A4U7B0K9_9PEZI</name>
<dbReference type="Proteomes" id="UP000308133">
    <property type="component" value="Unassembled WGS sequence"/>
</dbReference>
<keyword evidence="3" id="KW-0449">Lipoprotein</keyword>
<accession>A0A4U7B0K9</accession>
<gene>
    <name evidence="3" type="ORF">C1H76_3267</name>
</gene>
<comment type="function">
    <text evidence="1">Component of the MICOS complex, a large protein complex of the mitochondrial inner membrane that plays crucial roles in the maintenance of crista junctions, inner membrane architecture, and formation of contact sites to the outer membrane.</text>
</comment>
<evidence type="ECO:0000313" key="3">
    <source>
        <dbReference type="EMBL" id="TKX24658.1"/>
    </source>
</evidence>
<comment type="subunit">
    <text evidence="1">Component of the mitochondrial contact site and cristae organizing system (MICOS) complex.</text>
</comment>
<dbReference type="PANTHER" id="PTHR28268">
    <property type="entry name" value="MICOS SUBUNIT MIC26"/>
    <property type="match status" value="1"/>
</dbReference>
<dbReference type="GO" id="GO:0042407">
    <property type="term" value="P:cristae formation"/>
    <property type="evidence" value="ECO:0007669"/>
    <property type="project" value="InterPro"/>
</dbReference>
<keyword evidence="1" id="KW-0472">Membrane</keyword>
<feature type="compositionally biased region" description="Pro residues" evidence="2">
    <location>
        <begin position="68"/>
        <end position="78"/>
    </location>
</feature>
<dbReference type="GO" id="GO:0061617">
    <property type="term" value="C:MICOS complex"/>
    <property type="evidence" value="ECO:0007669"/>
    <property type="project" value="UniProtKB-UniRule"/>
</dbReference>
<dbReference type="InterPro" id="IPR033181">
    <property type="entry name" value="Mic26_fungi"/>
</dbReference>
<keyword evidence="1" id="KW-0496">Mitochondrion</keyword>
<proteinExistence type="predicted"/>
<dbReference type="AlphaFoldDB" id="A0A4U7B0K9"/>
<dbReference type="PANTHER" id="PTHR28268:SF1">
    <property type="entry name" value="MICOS SUBUNIT MIC26"/>
    <property type="match status" value="1"/>
</dbReference>
<sequence length="248" mass="27322">MAFAPVIRQRAVPLAVLTAGLAFYPKRSVFAESLEDARLSRKPIYDVPLDARATPQDVHDTTVATESPVPPQPAPSKPTPTDRLAQQVKETRLFLHKYAVKAEDGINNTMTRFLQLESDFTSTIASLAPPKGSNERVLPGAVYVLVAAMAGSIVTRNRNILLRATVPVAAGITTSHYALPVTTRNVGDLIWKYEEKYPVIRDNHLRARESITHFVQTGIAHSKMGVAMAEEKVSDAREKVEDWVKKGK</sequence>
<comment type="caution">
    <text evidence="3">The sequence shown here is derived from an EMBL/GenBank/DDBJ whole genome shotgun (WGS) entry which is preliminary data.</text>
</comment>
<protein>
    <recommendedName>
        <fullName evidence="1">MICOS complex subunit</fullName>
    </recommendedName>
</protein>
<comment type="subcellular location">
    <subcellularLocation>
        <location evidence="1">Mitochondrion inner membrane</location>
    </subcellularLocation>
</comment>
<dbReference type="EMBL" id="PTQR01000039">
    <property type="protein sequence ID" value="TKX24658.1"/>
    <property type="molecule type" value="Genomic_DNA"/>
</dbReference>
<keyword evidence="1" id="KW-0999">Mitochondrion inner membrane</keyword>
<reference evidence="3 4" key="1">
    <citation type="submission" date="2018-02" db="EMBL/GenBank/DDBJ databases">
        <title>Draft genome sequences of Elsinoe sp., causing black scab on jojoba.</title>
        <authorList>
            <person name="Stodart B."/>
            <person name="Jeffress S."/>
            <person name="Ash G."/>
            <person name="Arun Chinnappa K."/>
        </authorList>
    </citation>
    <scope>NUCLEOTIDE SEQUENCE [LARGE SCALE GENOMIC DNA]</scope>
    <source>
        <strain evidence="3 4">Hillstone_2</strain>
    </source>
</reference>
<evidence type="ECO:0000256" key="2">
    <source>
        <dbReference type="SAM" id="MobiDB-lite"/>
    </source>
</evidence>
<feature type="region of interest" description="Disordered" evidence="2">
    <location>
        <begin position="50"/>
        <end position="83"/>
    </location>
</feature>